<reference evidence="4" key="1">
    <citation type="submission" date="2021-04" db="EMBL/GenBank/DDBJ databases">
        <authorList>
            <person name="Chebbi M.A.C M."/>
        </authorList>
    </citation>
    <scope>NUCLEOTIDE SEQUENCE</scope>
</reference>
<dbReference type="InterPro" id="IPR054517">
    <property type="entry name" value="SPEF2_D5"/>
</dbReference>
<dbReference type="Proteomes" id="UP000786811">
    <property type="component" value="Unassembled WGS sequence"/>
</dbReference>
<evidence type="ECO:0000256" key="2">
    <source>
        <dbReference type="SAM" id="MobiDB-lite"/>
    </source>
</evidence>
<comment type="caution">
    <text evidence="4">The sequence shown here is derived from an EMBL/GenBank/DDBJ whole genome shotgun (WGS) entry which is preliminary data.</text>
</comment>
<dbReference type="Pfam" id="PF22946">
    <property type="entry name" value="SPEF2_D5"/>
    <property type="match status" value="1"/>
</dbReference>
<keyword evidence="1" id="KW-0175">Coiled coil</keyword>
<evidence type="ECO:0000256" key="1">
    <source>
        <dbReference type="SAM" id="Coils"/>
    </source>
</evidence>
<name>A0A8J2MLZ4_COTCN</name>
<feature type="domain" description="Calponin-homology (CH)" evidence="3">
    <location>
        <begin position="1"/>
        <end position="107"/>
    </location>
</feature>
<dbReference type="Gene3D" id="1.10.418.10">
    <property type="entry name" value="Calponin-like domain"/>
    <property type="match status" value="1"/>
</dbReference>
<dbReference type="InterPro" id="IPR001715">
    <property type="entry name" value="CH_dom"/>
</dbReference>
<dbReference type="PANTHER" id="PTHR14919:SF0">
    <property type="entry name" value="SPERM FLAGELLAR PROTEIN 2"/>
    <property type="match status" value="1"/>
</dbReference>
<dbReference type="PANTHER" id="PTHR14919">
    <property type="entry name" value="KPL2-RELATED"/>
    <property type="match status" value="1"/>
</dbReference>
<feature type="coiled-coil region" evidence="1">
    <location>
        <begin position="349"/>
        <end position="391"/>
    </location>
</feature>
<feature type="compositionally biased region" description="Polar residues" evidence="2">
    <location>
        <begin position="184"/>
        <end position="193"/>
    </location>
</feature>
<dbReference type="AlphaFoldDB" id="A0A8J2MLZ4"/>
<evidence type="ECO:0000313" key="5">
    <source>
        <dbReference type="Proteomes" id="UP000786811"/>
    </source>
</evidence>
<dbReference type="InterPro" id="IPR052634">
    <property type="entry name" value="Sperm_flagellar-bone_growth"/>
</dbReference>
<accession>A0A8J2MLZ4</accession>
<sequence length="458" mass="53820">MAEIISAWIRSRLGVIIDLTAPSIGNCCQDGTFYAKLLHSYAVINESQLNTIIHTSDPALARVNLRHLQVWLRFIGVECDREAIEDISNGKGTAAFQLLYKIYLCLENKDRLHFITLEKEREKYVPASTKFDVKVVPEEPEFEKTLPEHPLLKLLEINTQLSGSHKEDVKKMITNYLRERHSKVSSSQASRIVTDNEDSDDGSLKSKTVARKIDKKEVRRNAKKKMMKELDDFAEKHADVSCSKTEEPYDVHGRPEAAKQYIEELKARRKRDSEIDQRNKEIQNRVLTYFWDKFEEDQQNHFDKIIAETVLRQSDYEKKMTTKLCEIRRQKDRIAANRQMVNEMMFKAKENHMRLVEESKREMKAWDDEELEDEVRRFNELQRRLENEQEEKIRREVCKIAQDVVDDVVDLAVYSLDTEIPRGLWNEWKSLFVRGLQIFSCKVDDCQDKLRSKTEVIS</sequence>
<proteinExistence type="predicted"/>
<dbReference type="PROSITE" id="PS50021">
    <property type="entry name" value="CH"/>
    <property type="match status" value="1"/>
</dbReference>
<protein>
    <recommendedName>
        <fullName evidence="3">Calponin-homology (CH) domain-containing protein</fullName>
    </recommendedName>
</protein>
<gene>
    <name evidence="4" type="ORF">HICCMSTLAB_LOCUS7577</name>
</gene>
<feature type="region of interest" description="Disordered" evidence="2">
    <location>
        <begin position="180"/>
        <end position="206"/>
    </location>
</feature>
<evidence type="ECO:0000259" key="3">
    <source>
        <dbReference type="PROSITE" id="PS50021"/>
    </source>
</evidence>
<organism evidence="4 5">
    <name type="scientific">Cotesia congregata</name>
    <name type="common">Parasitoid wasp</name>
    <name type="synonym">Apanteles congregatus</name>
    <dbReference type="NCBI Taxonomy" id="51543"/>
    <lineage>
        <taxon>Eukaryota</taxon>
        <taxon>Metazoa</taxon>
        <taxon>Ecdysozoa</taxon>
        <taxon>Arthropoda</taxon>
        <taxon>Hexapoda</taxon>
        <taxon>Insecta</taxon>
        <taxon>Pterygota</taxon>
        <taxon>Neoptera</taxon>
        <taxon>Endopterygota</taxon>
        <taxon>Hymenoptera</taxon>
        <taxon>Apocrita</taxon>
        <taxon>Ichneumonoidea</taxon>
        <taxon>Braconidae</taxon>
        <taxon>Microgastrinae</taxon>
        <taxon>Cotesia</taxon>
    </lineage>
</organism>
<dbReference type="InterPro" id="IPR036872">
    <property type="entry name" value="CH_dom_sf"/>
</dbReference>
<keyword evidence="5" id="KW-1185">Reference proteome</keyword>
<evidence type="ECO:0000313" key="4">
    <source>
        <dbReference type="EMBL" id="CAG5095173.1"/>
    </source>
</evidence>
<dbReference type="EMBL" id="CAJNRD030001121">
    <property type="protein sequence ID" value="CAG5095173.1"/>
    <property type="molecule type" value="Genomic_DNA"/>
</dbReference>
<dbReference type="OrthoDB" id="62528at2759"/>